<protein>
    <submittedName>
        <fullName evidence="4">D-alanine--poly(Phosphoribitol) ligase</fullName>
    </submittedName>
</protein>
<keyword evidence="4" id="KW-0436">Ligase</keyword>
<dbReference type="GO" id="GO:0016874">
    <property type="term" value="F:ligase activity"/>
    <property type="evidence" value="ECO:0007669"/>
    <property type="project" value="UniProtKB-KW"/>
</dbReference>
<accession>A0ABN3HHY9</accession>
<dbReference type="EMBL" id="BAAASE010000001">
    <property type="protein sequence ID" value="GAA2380681.1"/>
    <property type="molecule type" value="Genomic_DNA"/>
</dbReference>
<keyword evidence="5" id="KW-1185">Reference proteome</keyword>
<feature type="domain" description="AMP-dependent synthetase/ligase" evidence="2">
    <location>
        <begin position="14"/>
        <end position="368"/>
    </location>
</feature>
<dbReference type="InterPro" id="IPR045851">
    <property type="entry name" value="AMP-bd_C_sf"/>
</dbReference>
<dbReference type="InterPro" id="IPR010071">
    <property type="entry name" value="AA_adenyl_dom"/>
</dbReference>
<evidence type="ECO:0000313" key="4">
    <source>
        <dbReference type="EMBL" id="GAA2380681.1"/>
    </source>
</evidence>
<feature type="region of interest" description="Disordered" evidence="1">
    <location>
        <begin position="516"/>
        <end position="542"/>
    </location>
</feature>
<sequence length="542" mass="57448">MPFSRPSSLSGLLQAAAHRYAREPALEISGDSFTYREMHSTAASIADALVATTGRLPSVLALCAARSLPAYAGYLAAVRLGWTVVPLNPAFPAERNAAAAAAAGARVVLADGSGAGQAAVVADRAGARPLVLDDSCAELPPTDPDTLPAARTGPDDVAYVIFTSGTTGRPKGVPIRHRHLLPFLRHCVRAYAIGPGSRLSHTYDLTFDPSVFDLFSTWSAGGTLVVPDRNATLRPSVYVNEHRLTHWFSVPSVVSVAERLGDLAEGSMPGLRWTLFGGDRLTRRQLERWSAAAPGSAIDNTYGPTEMTVFCTALRLAAGQRCMDTSNGTVPIGTPLPHLEHVVVDPAGRPADQGELCLRGPQRFDGYLDPTDNTGRFGLGSAAGGLRPAPAGPPPPDAWYRTGDLVVREQGQLVHLGRLDHQVKIRGYRIETGEIESALRSDPAVTDACVVAVGPPGARELHAAYVGPPGRGPALSARLRSLLPPYMLPRRIVHRDALPLTANGKIDRMRLAEELRAQPVPATTGPAPRRHDPAPAGQTAGR</sequence>
<dbReference type="Gene3D" id="3.40.50.12780">
    <property type="entry name" value="N-terminal domain of ligase-like"/>
    <property type="match status" value="1"/>
</dbReference>
<dbReference type="InterPro" id="IPR020845">
    <property type="entry name" value="AMP-binding_CS"/>
</dbReference>
<evidence type="ECO:0000259" key="3">
    <source>
        <dbReference type="Pfam" id="PF13193"/>
    </source>
</evidence>
<comment type="caution">
    <text evidence="4">The sequence shown here is derived from an EMBL/GenBank/DDBJ whole genome shotgun (WGS) entry which is preliminary data.</text>
</comment>
<dbReference type="NCBIfam" id="TIGR01733">
    <property type="entry name" value="AA-adenyl-dom"/>
    <property type="match status" value="1"/>
</dbReference>
<dbReference type="Proteomes" id="UP001499986">
    <property type="component" value="Unassembled WGS sequence"/>
</dbReference>
<evidence type="ECO:0000256" key="1">
    <source>
        <dbReference type="SAM" id="MobiDB-lite"/>
    </source>
</evidence>
<proteinExistence type="predicted"/>
<dbReference type="PROSITE" id="PS00455">
    <property type="entry name" value="AMP_BINDING"/>
    <property type="match status" value="1"/>
</dbReference>
<organism evidence="4 5">
    <name type="scientific">Streptomyces coeruleofuscus</name>
    <dbReference type="NCBI Taxonomy" id="66879"/>
    <lineage>
        <taxon>Bacteria</taxon>
        <taxon>Bacillati</taxon>
        <taxon>Actinomycetota</taxon>
        <taxon>Actinomycetes</taxon>
        <taxon>Kitasatosporales</taxon>
        <taxon>Streptomycetaceae</taxon>
        <taxon>Streptomyces</taxon>
    </lineage>
</organism>
<dbReference type="InterPro" id="IPR025110">
    <property type="entry name" value="AMP-bd_C"/>
</dbReference>
<feature type="domain" description="AMP-binding enzyme C-terminal" evidence="3">
    <location>
        <begin position="434"/>
        <end position="505"/>
    </location>
</feature>
<dbReference type="Pfam" id="PF13193">
    <property type="entry name" value="AMP-binding_C"/>
    <property type="match status" value="1"/>
</dbReference>
<reference evidence="4 5" key="1">
    <citation type="journal article" date="2019" name="Int. J. Syst. Evol. Microbiol.">
        <title>The Global Catalogue of Microorganisms (GCM) 10K type strain sequencing project: providing services to taxonomists for standard genome sequencing and annotation.</title>
        <authorList>
            <consortium name="The Broad Institute Genomics Platform"/>
            <consortium name="The Broad Institute Genome Sequencing Center for Infectious Disease"/>
            <person name="Wu L."/>
            <person name="Ma J."/>
        </authorList>
    </citation>
    <scope>NUCLEOTIDE SEQUENCE [LARGE SCALE GENOMIC DNA]</scope>
    <source>
        <strain evidence="4 5">JCM 4358</strain>
    </source>
</reference>
<dbReference type="Pfam" id="PF00501">
    <property type="entry name" value="AMP-binding"/>
    <property type="match status" value="1"/>
</dbReference>
<dbReference type="PANTHER" id="PTHR45527">
    <property type="entry name" value="NONRIBOSOMAL PEPTIDE SYNTHETASE"/>
    <property type="match status" value="1"/>
</dbReference>
<evidence type="ECO:0000313" key="5">
    <source>
        <dbReference type="Proteomes" id="UP001499986"/>
    </source>
</evidence>
<evidence type="ECO:0000259" key="2">
    <source>
        <dbReference type="Pfam" id="PF00501"/>
    </source>
</evidence>
<dbReference type="InterPro" id="IPR000873">
    <property type="entry name" value="AMP-dep_synth/lig_dom"/>
</dbReference>
<dbReference type="PANTHER" id="PTHR45527:SF1">
    <property type="entry name" value="FATTY ACID SYNTHASE"/>
    <property type="match status" value="1"/>
</dbReference>
<dbReference type="InterPro" id="IPR042099">
    <property type="entry name" value="ANL_N_sf"/>
</dbReference>
<name>A0ABN3HHY9_9ACTN</name>
<gene>
    <name evidence="4" type="ORF">GCM10010255_02530</name>
</gene>
<dbReference type="Gene3D" id="3.30.300.30">
    <property type="match status" value="1"/>
</dbReference>
<dbReference type="RefSeq" id="WP_346137494.1">
    <property type="nucleotide sequence ID" value="NZ_BAAASE010000001.1"/>
</dbReference>
<dbReference type="SUPFAM" id="SSF56801">
    <property type="entry name" value="Acetyl-CoA synthetase-like"/>
    <property type="match status" value="1"/>
</dbReference>